<evidence type="ECO:0000313" key="2">
    <source>
        <dbReference type="EMBL" id="QEA14647.1"/>
    </source>
</evidence>
<dbReference type="OrthoDB" id="9803142at2"/>
<gene>
    <name evidence="2" type="ORF">FRF71_00075</name>
</gene>
<dbReference type="PANTHER" id="PTHR36110:SF2">
    <property type="entry name" value="RING-CLEAVING DIOXYGENASE MHQE-RELATED"/>
    <property type="match status" value="1"/>
</dbReference>
<proteinExistence type="predicted"/>
<dbReference type="PROSITE" id="PS51819">
    <property type="entry name" value="VOC"/>
    <property type="match status" value="1"/>
</dbReference>
<dbReference type="InterPro" id="IPR037523">
    <property type="entry name" value="VOC_core"/>
</dbReference>
<dbReference type="Gene3D" id="3.10.180.10">
    <property type="entry name" value="2,3-Dihydroxybiphenyl 1,2-Dioxygenase, domain 1"/>
    <property type="match status" value="1"/>
</dbReference>
<evidence type="ECO:0000259" key="1">
    <source>
        <dbReference type="PROSITE" id="PS51819"/>
    </source>
</evidence>
<evidence type="ECO:0000313" key="3">
    <source>
        <dbReference type="Proteomes" id="UP000321172"/>
    </source>
</evidence>
<protein>
    <submittedName>
        <fullName evidence="2">VOC family protein</fullName>
    </submittedName>
</protein>
<dbReference type="Pfam" id="PF00903">
    <property type="entry name" value="Glyoxalase"/>
    <property type="match status" value="1"/>
</dbReference>
<sequence length="228" mass="24316">MRVQQPNGIHHIAIMSADMKAQLTFFTQVMGFPLKGLFEMHGVPGGKHAFLEMGPESYFSVVELAGIDEIPSTIGITHAGTGAGKCAKGTMQHIAFRVPDPEGLIAMRDRIRSHGIPAIGPIGHGFCRSIYFAGPEGLTLEVSCQVAELDAAHWVDPRMLAECGISGEEAEAMLNPPPCTVQSPVSQPAFNPSVPNLAYPPEALKHILATPDEAITKQGSYDEPPVPA</sequence>
<name>A0A5B8S1S4_9SPHN</name>
<dbReference type="AlphaFoldDB" id="A0A5B8S1S4"/>
<accession>A0A5B8S1S4</accession>
<dbReference type="PANTHER" id="PTHR36110">
    <property type="entry name" value="RING-CLEAVING DIOXYGENASE MHQE-RELATED"/>
    <property type="match status" value="1"/>
</dbReference>
<dbReference type="RefSeq" id="WP_147088628.1">
    <property type="nucleotide sequence ID" value="NZ_BAABJD010000002.1"/>
</dbReference>
<dbReference type="InterPro" id="IPR004360">
    <property type="entry name" value="Glyas_Fos-R_dOase_dom"/>
</dbReference>
<feature type="domain" description="VOC" evidence="1">
    <location>
        <begin position="8"/>
        <end position="145"/>
    </location>
</feature>
<dbReference type="CDD" id="cd06587">
    <property type="entry name" value="VOC"/>
    <property type="match status" value="1"/>
</dbReference>
<dbReference type="KEGG" id="ngf:FRF71_00075"/>
<dbReference type="SUPFAM" id="SSF54593">
    <property type="entry name" value="Glyoxalase/Bleomycin resistance protein/Dihydroxybiphenyl dioxygenase"/>
    <property type="match status" value="1"/>
</dbReference>
<dbReference type="InterPro" id="IPR029068">
    <property type="entry name" value="Glyas_Bleomycin-R_OHBP_Dase"/>
</dbReference>
<keyword evidence="3" id="KW-1185">Reference proteome</keyword>
<dbReference type="EMBL" id="CP042345">
    <property type="protein sequence ID" value="QEA14647.1"/>
    <property type="molecule type" value="Genomic_DNA"/>
</dbReference>
<reference evidence="2 3" key="1">
    <citation type="journal article" date="2013" name="J. Microbiol. Biotechnol.">
        <title>Novosphingobium ginsenosidimutans sp. nov., with the ability to convert ginsenoside.</title>
        <authorList>
            <person name="Kim J.K."/>
            <person name="He D."/>
            <person name="Liu Q.M."/>
            <person name="Park H.Y."/>
            <person name="Jung M.S."/>
            <person name="Yoon M.H."/>
            <person name="Kim S.C."/>
            <person name="Im W.T."/>
        </authorList>
    </citation>
    <scope>NUCLEOTIDE SEQUENCE [LARGE SCALE GENOMIC DNA]</scope>
    <source>
        <strain evidence="2 3">FW-6</strain>
    </source>
</reference>
<dbReference type="InterPro" id="IPR052537">
    <property type="entry name" value="Extradiol_RC_dioxygenase"/>
</dbReference>
<organism evidence="2 3">
    <name type="scientific">Novosphingobium ginsenosidimutans</name>
    <dbReference type="NCBI Taxonomy" id="1176536"/>
    <lineage>
        <taxon>Bacteria</taxon>
        <taxon>Pseudomonadati</taxon>
        <taxon>Pseudomonadota</taxon>
        <taxon>Alphaproteobacteria</taxon>
        <taxon>Sphingomonadales</taxon>
        <taxon>Sphingomonadaceae</taxon>
        <taxon>Novosphingobium</taxon>
    </lineage>
</organism>
<dbReference type="Proteomes" id="UP000321172">
    <property type="component" value="Chromosome"/>
</dbReference>